<keyword evidence="3" id="KW-1185">Reference proteome</keyword>
<organism evidence="2 3">
    <name type="scientific">Candidatus Neomicrothrix parvicella RN1</name>
    <dbReference type="NCBI Taxonomy" id="1229780"/>
    <lineage>
        <taxon>Bacteria</taxon>
        <taxon>Bacillati</taxon>
        <taxon>Actinomycetota</taxon>
        <taxon>Acidimicrobiia</taxon>
        <taxon>Acidimicrobiales</taxon>
        <taxon>Microthrixaceae</taxon>
        <taxon>Candidatus Neomicrothrix</taxon>
    </lineage>
</organism>
<dbReference type="RefSeq" id="WP_012225336.1">
    <property type="nucleotide sequence ID" value="NZ_HG422565.1"/>
</dbReference>
<feature type="compositionally biased region" description="Polar residues" evidence="1">
    <location>
        <begin position="26"/>
        <end position="36"/>
    </location>
</feature>
<accession>R4YXJ8</accession>
<proteinExistence type="predicted"/>
<evidence type="ECO:0000313" key="2">
    <source>
        <dbReference type="EMBL" id="CCM63154.1"/>
    </source>
</evidence>
<dbReference type="EMBL" id="CANL01000010">
    <property type="protein sequence ID" value="CCM63154.1"/>
    <property type="molecule type" value="Genomic_DNA"/>
</dbReference>
<protein>
    <submittedName>
        <fullName evidence="2">Uncharacterized protein</fullName>
    </submittedName>
</protein>
<name>R4YXJ8_9ACTN</name>
<sequence length="58" mass="5937">MSEPAVIGASPTLGSAVPKDRDPTLGSGTDQITSASAERDWTEVDLASDRATNYPSGS</sequence>
<evidence type="ECO:0000256" key="1">
    <source>
        <dbReference type="SAM" id="MobiDB-lite"/>
    </source>
</evidence>
<comment type="caution">
    <text evidence="2">The sequence shown here is derived from an EMBL/GenBank/DDBJ whole genome shotgun (WGS) entry which is preliminary data.</text>
</comment>
<gene>
    <name evidence="2" type="ORF">BN381_180031</name>
</gene>
<evidence type="ECO:0000313" key="3">
    <source>
        <dbReference type="Proteomes" id="UP000018291"/>
    </source>
</evidence>
<reference evidence="2 3" key="1">
    <citation type="journal article" date="2013" name="ISME J.">
        <title>Metabolic model for the filamentous 'Candidatus Microthrix parvicella' based on genomic and metagenomic analyses.</title>
        <authorList>
            <person name="Jon McIlroy S."/>
            <person name="Kristiansen R."/>
            <person name="Albertsen M."/>
            <person name="Michael Karst S."/>
            <person name="Rossetti S."/>
            <person name="Lund Nielsen J."/>
            <person name="Tandoi V."/>
            <person name="James Seviour R."/>
            <person name="Nielsen P.H."/>
        </authorList>
    </citation>
    <scope>NUCLEOTIDE SEQUENCE [LARGE SCALE GENOMIC DNA]</scope>
    <source>
        <strain evidence="2 3">RN1</strain>
    </source>
</reference>
<feature type="region of interest" description="Disordered" evidence="1">
    <location>
        <begin position="1"/>
        <end position="58"/>
    </location>
</feature>
<dbReference type="HOGENOM" id="CLU_2970861_0_0_11"/>
<dbReference type="Proteomes" id="UP000018291">
    <property type="component" value="Unassembled WGS sequence"/>
</dbReference>
<dbReference type="AlphaFoldDB" id="R4YXJ8"/>